<dbReference type="InterPro" id="IPR000719">
    <property type="entry name" value="Prot_kinase_dom"/>
</dbReference>
<sequence length="863" mass="96756">MSGSNGALEADERNFDQGAERISIQVEYLIRFEQPLQSLRQAHQLQKRQNYTSKCSDKVQEIHQQFSASKPVLNQKKCEILLKMLQATTDTIKRMIHSLPTSLQSSKSVMLMANDLYLEVLKGKDLVKACCSKQWWLEAVFQMDNAATFADILVDLQGCIDVVSAFCAAKGGLQGGVGESLKVETITKHELEQDWKLLEERLQVKPSSRISFFTLLAIWWQGDQIHELIMPQLMARLHWIRTKQDGDALSDIFIVEERSLTCLRSCGRGASASVSKGTWLGIKCAKKVFSIDTEDSGSPKSFVDLEGEFKQEVSMLARLNHPNIVKFLAHGKCMEKGKWERFIVMELMERSLHDVIEEFSCRGRQVPFMYCEAIDIMLQVAKAMHYLHMQEVAHRDLKPSNVLVSASSLESSDVGRYMCIKIADFGLSKVADNLVPSVLSKDKVGTTVYRAPEMASKGSCISFPKADVYSFGIMCSEILSGKPPFDGVPRCDLDSRLVEEDFQPKLPTNCAGLTSLIKECWAWDATQRPRFLEIFERLKSVKSELLMVDHLDQEPSFEDEEPKSSSSTNHKENLQQPIQVTNGGDRQTDEIKMLASVHGVINAYPSEDQSLVSRLKNATPPELGKGQWCMKAKEPQNDDVADDGDILSQPWPLNGSPEDMRLSYPSVLTENHSQQLCANHLEQRGASGDATNLTSPRGSSPSFSCIQPVDLSGLKQQFLELLNRNGGRITLERIPGEYKKQFNQPLDPSNYHTSKLIDLIRKMGSPLSINCKGRKILHLASVQLSDLSQLEQQFVEILNLNRGKMVISEIPAEYDRHFGQPFYLCDYNASKIGNLIKKMPDSLRIEVAAGQPEILCLANANPA</sequence>
<dbReference type="PROSITE" id="PS51644">
    <property type="entry name" value="HTH_OST"/>
    <property type="match status" value="2"/>
</dbReference>
<dbReference type="SMART" id="SM00220">
    <property type="entry name" value="S_TKc"/>
    <property type="match status" value="1"/>
</dbReference>
<dbReference type="Pfam" id="PF00069">
    <property type="entry name" value="Pkinase"/>
    <property type="match status" value="1"/>
</dbReference>
<dbReference type="Gene3D" id="1.10.510.10">
    <property type="entry name" value="Transferase(Phosphotransferase) domain 1"/>
    <property type="match status" value="1"/>
</dbReference>
<dbReference type="Proteomes" id="UP001497512">
    <property type="component" value="Chromosome 5"/>
</dbReference>
<dbReference type="PANTHER" id="PTHR44329">
    <property type="entry name" value="SERINE/THREONINE-PROTEIN KINASE TNNI3K-RELATED"/>
    <property type="match status" value="1"/>
</dbReference>
<proteinExistence type="predicted"/>
<dbReference type="InterPro" id="IPR011009">
    <property type="entry name" value="Kinase-like_dom_sf"/>
</dbReference>
<protein>
    <recommendedName>
        <fullName evidence="6">Protein kinase domain-containing protein</fullName>
    </recommendedName>
</protein>
<dbReference type="InterPro" id="IPR051681">
    <property type="entry name" value="Ser/Thr_Kinases-Pseudokinases"/>
</dbReference>
<evidence type="ECO:0000313" key="4">
    <source>
        <dbReference type="EMBL" id="CAK9225534.1"/>
    </source>
</evidence>
<reference evidence="4" key="1">
    <citation type="submission" date="2024-02" db="EMBL/GenBank/DDBJ databases">
        <authorList>
            <consortium name="ELIXIR-Norway"/>
            <consortium name="Elixir Norway"/>
        </authorList>
    </citation>
    <scope>NUCLEOTIDE SEQUENCE</scope>
</reference>
<feature type="region of interest" description="Disordered" evidence="1">
    <location>
        <begin position="553"/>
        <end position="585"/>
    </location>
</feature>
<dbReference type="Pfam" id="PF12872">
    <property type="entry name" value="OST-HTH"/>
    <property type="match status" value="2"/>
</dbReference>
<dbReference type="PROSITE" id="PS50011">
    <property type="entry name" value="PROTEIN_KINASE_DOM"/>
    <property type="match status" value="1"/>
</dbReference>
<organism evidence="4 5">
    <name type="scientific">Sphagnum troendelagicum</name>
    <dbReference type="NCBI Taxonomy" id="128251"/>
    <lineage>
        <taxon>Eukaryota</taxon>
        <taxon>Viridiplantae</taxon>
        <taxon>Streptophyta</taxon>
        <taxon>Embryophyta</taxon>
        <taxon>Bryophyta</taxon>
        <taxon>Sphagnophytina</taxon>
        <taxon>Sphagnopsida</taxon>
        <taxon>Sphagnales</taxon>
        <taxon>Sphagnaceae</taxon>
        <taxon>Sphagnum</taxon>
    </lineage>
</organism>
<evidence type="ECO:0000256" key="1">
    <source>
        <dbReference type="SAM" id="MobiDB-lite"/>
    </source>
</evidence>
<dbReference type="CDD" id="cd08824">
    <property type="entry name" value="LOTUS"/>
    <property type="match status" value="2"/>
</dbReference>
<feature type="compositionally biased region" description="Polar residues" evidence="1">
    <location>
        <begin position="564"/>
        <end position="585"/>
    </location>
</feature>
<gene>
    <name evidence="4" type="ORF">CSSPTR1EN2_LOCUS17648</name>
</gene>
<dbReference type="Gene3D" id="3.30.420.610">
    <property type="entry name" value="LOTUS domain-like"/>
    <property type="match status" value="2"/>
</dbReference>
<feature type="domain" description="HTH OST-type" evidence="3">
    <location>
        <begin position="710"/>
        <end position="783"/>
    </location>
</feature>
<name>A0ABP0UMB9_9BRYO</name>
<evidence type="ECO:0000313" key="5">
    <source>
        <dbReference type="Proteomes" id="UP001497512"/>
    </source>
</evidence>
<dbReference type="PROSITE" id="PS00108">
    <property type="entry name" value="PROTEIN_KINASE_ST"/>
    <property type="match status" value="1"/>
</dbReference>
<evidence type="ECO:0000259" key="3">
    <source>
        <dbReference type="PROSITE" id="PS51644"/>
    </source>
</evidence>
<feature type="domain" description="HTH OST-type" evidence="3">
    <location>
        <begin position="786"/>
        <end position="859"/>
    </location>
</feature>
<dbReference type="InterPro" id="IPR008271">
    <property type="entry name" value="Ser/Thr_kinase_AS"/>
</dbReference>
<feature type="domain" description="Protein kinase" evidence="2">
    <location>
        <begin position="260"/>
        <end position="546"/>
    </location>
</feature>
<dbReference type="Gene3D" id="3.30.200.20">
    <property type="entry name" value="Phosphorylase Kinase, domain 1"/>
    <property type="match status" value="1"/>
</dbReference>
<dbReference type="PANTHER" id="PTHR44329:SF260">
    <property type="entry name" value="PROTEIN KINASE DOMAIN-CONTAINING PROTEIN"/>
    <property type="match status" value="1"/>
</dbReference>
<dbReference type="InterPro" id="IPR025605">
    <property type="entry name" value="OST-HTH/LOTUS_dom"/>
</dbReference>
<accession>A0ABP0UMB9</accession>
<dbReference type="SUPFAM" id="SSF56112">
    <property type="entry name" value="Protein kinase-like (PK-like)"/>
    <property type="match status" value="1"/>
</dbReference>
<evidence type="ECO:0000259" key="2">
    <source>
        <dbReference type="PROSITE" id="PS50011"/>
    </source>
</evidence>
<dbReference type="InterPro" id="IPR041966">
    <property type="entry name" value="LOTUS-like"/>
</dbReference>
<dbReference type="EMBL" id="OZ019897">
    <property type="protein sequence ID" value="CAK9225534.1"/>
    <property type="molecule type" value="Genomic_DNA"/>
</dbReference>
<evidence type="ECO:0008006" key="6">
    <source>
        <dbReference type="Google" id="ProtNLM"/>
    </source>
</evidence>
<keyword evidence="5" id="KW-1185">Reference proteome</keyword>